<reference evidence="1" key="2">
    <citation type="journal article" date="2015" name="Data Brief">
        <title>Shoot transcriptome of the giant reed, Arundo donax.</title>
        <authorList>
            <person name="Barrero R.A."/>
            <person name="Guerrero F.D."/>
            <person name="Moolhuijzen P."/>
            <person name="Goolsby J.A."/>
            <person name="Tidwell J."/>
            <person name="Bellgard S.E."/>
            <person name="Bellgard M.I."/>
        </authorList>
    </citation>
    <scope>NUCLEOTIDE SEQUENCE</scope>
    <source>
        <tissue evidence="1">Shoot tissue taken approximately 20 cm above the soil surface</tissue>
    </source>
</reference>
<protein>
    <submittedName>
        <fullName evidence="1">Uncharacterized protein</fullName>
    </submittedName>
</protein>
<dbReference type="AlphaFoldDB" id="A0A0A9BLD4"/>
<name>A0A0A9BLD4_ARUDO</name>
<accession>A0A0A9BLD4</accession>
<sequence length="38" mass="4397">MLTLTVCLTCINAMNLNSEKITEWSCPEMHLQNVKWNS</sequence>
<proteinExistence type="predicted"/>
<reference evidence="1" key="1">
    <citation type="submission" date="2014-09" db="EMBL/GenBank/DDBJ databases">
        <authorList>
            <person name="Magalhaes I.L.F."/>
            <person name="Oliveira U."/>
            <person name="Santos F.R."/>
            <person name="Vidigal T.H.D.A."/>
            <person name="Brescovit A.D."/>
            <person name="Santos A.J."/>
        </authorList>
    </citation>
    <scope>NUCLEOTIDE SEQUENCE</scope>
    <source>
        <tissue evidence="1">Shoot tissue taken approximately 20 cm above the soil surface</tissue>
    </source>
</reference>
<evidence type="ECO:0000313" key="1">
    <source>
        <dbReference type="EMBL" id="JAD64161.1"/>
    </source>
</evidence>
<organism evidence="1">
    <name type="scientific">Arundo donax</name>
    <name type="common">Giant reed</name>
    <name type="synonym">Donax arundinaceus</name>
    <dbReference type="NCBI Taxonomy" id="35708"/>
    <lineage>
        <taxon>Eukaryota</taxon>
        <taxon>Viridiplantae</taxon>
        <taxon>Streptophyta</taxon>
        <taxon>Embryophyta</taxon>
        <taxon>Tracheophyta</taxon>
        <taxon>Spermatophyta</taxon>
        <taxon>Magnoliopsida</taxon>
        <taxon>Liliopsida</taxon>
        <taxon>Poales</taxon>
        <taxon>Poaceae</taxon>
        <taxon>PACMAD clade</taxon>
        <taxon>Arundinoideae</taxon>
        <taxon>Arundineae</taxon>
        <taxon>Arundo</taxon>
    </lineage>
</organism>
<dbReference type="EMBL" id="GBRH01233734">
    <property type="protein sequence ID" value="JAD64161.1"/>
    <property type="molecule type" value="Transcribed_RNA"/>
</dbReference>